<dbReference type="Pfam" id="PF13391">
    <property type="entry name" value="HNH_2"/>
    <property type="match status" value="1"/>
</dbReference>
<dbReference type="InterPro" id="IPR003615">
    <property type="entry name" value="HNH_nuc"/>
</dbReference>
<name>A0ABR3GKD7_9PEZI</name>
<dbReference type="EMBL" id="JBBBZM010000051">
    <property type="protein sequence ID" value="KAL0636392.1"/>
    <property type="molecule type" value="Genomic_DNA"/>
</dbReference>
<organism evidence="2 3">
    <name type="scientific">Discina gigas</name>
    <dbReference type="NCBI Taxonomy" id="1032678"/>
    <lineage>
        <taxon>Eukaryota</taxon>
        <taxon>Fungi</taxon>
        <taxon>Dikarya</taxon>
        <taxon>Ascomycota</taxon>
        <taxon>Pezizomycotina</taxon>
        <taxon>Pezizomycetes</taxon>
        <taxon>Pezizales</taxon>
        <taxon>Discinaceae</taxon>
        <taxon>Discina</taxon>
    </lineage>
</organism>
<evidence type="ECO:0000259" key="1">
    <source>
        <dbReference type="Pfam" id="PF13391"/>
    </source>
</evidence>
<feature type="domain" description="HNH nuclease" evidence="1">
    <location>
        <begin position="171"/>
        <end position="232"/>
    </location>
</feature>
<dbReference type="Proteomes" id="UP001447188">
    <property type="component" value="Unassembled WGS sequence"/>
</dbReference>
<evidence type="ECO:0000313" key="3">
    <source>
        <dbReference type="Proteomes" id="UP001447188"/>
    </source>
</evidence>
<accession>A0ABR3GKD7</accession>
<gene>
    <name evidence="2" type="ORF">Q9L58_004642</name>
</gene>
<comment type="caution">
    <text evidence="2">The sequence shown here is derived from an EMBL/GenBank/DDBJ whole genome shotgun (WGS) entry which is preliminary data.</text>
</comment>
<evidence type="ECO:0000313" key="2">
    <source>
        <dbReference type="EMBL" id="KAL0636392.1"/>
    </source>
</evidence>
<protein>
    <recommendedName>
        <fullName evidence="1">HNH nuclease domain-containing protein</fullName>
    </recommendedName>
</protein>
<reference evidence="2 3" key="1">
    <citation type="submission" date="2024-02" db="EMBL/GenBank/DDBJ databases">
        <title>Discinaceae phylogenomics.</title>
        <authorList>
            <person name="Dirks A.C."/>
            <person name="James T.Y."/>
        </authorList>
    </citation>
    <scope>NUCLEOTIDE SEQUENCE [LARGE SCALE GENOMIC DNA]</scope>
    <source>
        <strain evidence="2 3">ACD0624</strain>
    </source>
</reference>
<sequence>MSSALGKRTNPNVDENTYPYYHLLKDKIKAAPRSDKKTIVTKTLAAAYGVCGYEQVTEYMITELLGGKSIASAAAGLKQITDADAVTRCSALIVKEFLSPSVYLPPLFVIALTAIVAGGKSPGGAPPSRLTSFGTQVTARDDYTCRVTDRVDRQKYAKIGFANLGNTKLGRLERAHIAPWAALSNKTVASFVQKFTGGVIDKRALATVDTVENGMLLQHDAHRDYDDYLWSVKEVDGKYMVITRNYGPKLSFACGNRELKFENLPGRIYGKPDARFFQLHRVVGQLLQDTGLGGAALMQGV</sequence>
<keyword evidence="3" id="KW-1185">Reference proteome</keyword>
<proteinExistence type="predicted"/>